<dbReference type="InterPro" id="IPR000742">
    <property type="entry name" value="EGF"/>
</dbReference>
<evidence type="ECO:0000256" key="6">
    <source>
        <dbReference type="ARBA" id="ARBA00022729"/>
    </source>
</evidence>
<feature type="domain" description="EGF-like" evidence="16">
    <location>
        <begin position="4079"/>
        <end position="4111"/>
    </location>
</feature>
<feature type="transmembrane region" description="Helical" evidence="15">
    <location>
        <begin position="4894"/>
        <end position="4911"/>
    </location>
</feature>
<dbReference type="Gene3D" id="2.10.25.10">
    <property type="entry name" value="Laminin"/>
    <property type="match status" value="6"/>
</dbReference>
<feature type="transmembrane region" description="Helical" evidence="15">
    <location>
        <begin position="6319"/>
        <end position="6341"/>
    </location>
</feature>
<evidence type="ECO:0000256" key="12">
    <source>
        <dbReference type="ARBA" id="ARBA00023157"/>
    </source>
</evidence>
<feature type="transmembrane region" description="Helical" evidence="15">
    <location>
        <begin position="5809"/>
        <end position="5832"/>
    </location>
</feature>
<feature type="transmembrane region" description="Helical" evidence="15">
    <location>
        <begin position="1405"/>
        <end position="1427"/>
    </location>
</feature>
<dbReference type="GO" id="GO:0016020">
    <property type="term" value="C:membrane"/>
    <property type="evidence" value="ECO:0007669"/>
    <property type="project" value="UniProtKB-SubCell"/>
</dbReference>
<feature type="transmembrane region" description="Helical" evidence="15">
    <location>
        <begin position="5745"/>
        <end position="5769"/>
    </location>
</feature>
<dbReference type="PANTHER" id="PTHR19229:SF36">
    <property type="entry name" value="ATP-BINDING CASSETTE SUB-FAMILY A MEMBER 2"/>
    <property type="match status" value="1"/>
</dbReference>
<gene>
    <name evidence="19" type="ORF">PhCBS80983_g04637</name>
</gene>
<dbReference type="Pfam" id="PF12662">
    <property type="entry name" value="cEGF"/>
    <property type="match status" value="1"/>
</dbReference>
<keyword evidence="9" id="KW-0067">ATP-binding</keyword>
<dbReference type="SUPFAM" id="SSF52540">
    <property type="entry name" value="P-loop containing nucleoside triphosphate hydrolases"/>
    <property type="match status" value="2"/>
</dbReference>
<evidence type="ECO:0000256" key="14">
    <source>
        <dbReference type="SAM" id="MobiDB-lite"/>
    </source>
</evidence>
<comment type="caution">
    <text evidence="19">The sequence shown here is derived from an EMBL/GenBank/DDBJ whole genome shotgun (WGS) entry which is preliminary data.</text>
</comment>
<keyword evidence="3" id="KW-0813">Transport</keyword>
<evidence type="ECO:0000256" key="1">
    <source>
        <dbReference type="ARBA" id="ARBA00004141"/>
    </source>
</evidence>
<evidence type="ECO:0000256" key="5">
    <source>
        <dbReference type="ARBA" id="ARBA00022692"/>
    </source>
</evidence>
<dbReference type="InterPro" id="IPR036943">
    <property type="entry name" value="FN_type2_sf"/>
</dbReference>
<comment type="caution">
    <text evidence="13">Lacks conserved residue(s) required for the propagation of feature annotation.</text>
</comment>
<dbReference type="PANTHER" id="PTHR19229">
    <property type="entry name" value="ATP-BINDING CASSETTE TRANSPORTER SUBFAMILY A ABCA"/>
    <property type="match status" value="1"/>
</dbReference>
<evidence type="ECO:0000256" key="10">
    <source>
        <dbReference type="ARBA" id="ARBA00022989"/>
    </source>
</evidence>
<feature type="region of interest" description="Disordered" evidence="14">
    <location>
        <begin position="3724"/>
        <end position="3744"/>
    </location>
</feature>
<evidence type="ECO:0008006" key="21">
    <source>
        <dbReference type="Google" id="ProtNLM"/>
    </source>
</evidence>
<dbReference type="Pfam" id="PF00005">
    <property type="entry name" value="ABC_tran"/>
    <property type="match status" value="2"/>
</dbReference>
<evidence type="ECO:0000256" key="2">
    <source>
        <dbReference type="ARBA" id="ARBA00008869"/>
    </source>
</evidence>
<evidence type="ECO:0000256" key="4">
    <source>
        <dbReference type="ARBA" id="ARBA00022536"/>
    </source>
</evidence>
<evidence type="ECO:0000256" key="15">
    <source>
        <dbReference type="SAM" id="Phobius"/>
    </source>
</evidence>
<dbReference type="InterPro" id="IPR015816">
    <property type="entry name" value="Vitellinogen_b-sht_N"/>
</dbReference>
<feature type="transmembrane region" description="Helical" evidence="15">
    <location>
        <begin position="4934"/>
        <end position="4959"/>
    </location>
</feature>
<dbReference type="Proteomes" id="UP000318582">
    <property type="component" value="Unassembled WGS sequence"/>
</dbReference>
<dbReference type="Gene3D" id="3.40.50.300">
    <property type="entry name" value="P-loop containing nucleotide triphosphate hydrolases"/>
    <property type="match status" value="2"/>
</dbReference>
<dbReference type="InterPro" id="IPR026082">
    <property type="entry name" value="ABCA"/>
</dbReference>
<evidence type="ECO:0000313" key="20">
    <source>
        <dbReference type="Proteomes" id="UP000318582"/>
    </source>
</evidence>
<dbReference type="InterPro" id="IPR013525">
    <property type="entry name" value="ABC2_TM"/>
</dbReference>
<dbReference type="Gene3D" id="2.10.10.10">
    <property type="entry name" value="Fibronectin, type II, collagen-binding"/>
    <property type="match status" value="1"/>
</dbReference>
<dbReference type="Gene3D" id="2.30.230.10">
    <property type="entry name" value="Lipovitellin, beta-sheet shell regions, chain A"/>
    <property type="match status" value="1"/>
</dbReference>
<dbReference type="InterPro" id="IPR027417">
    <property type="entry name" value="P-loop_NTPase"/>
</dbReference>
<dbReference type="SMART" id="SM00179">
    <property type="entry name" value="EGF_CA"/>
    <property type="match status" value="3"/>
</dbReference>
<dbReference type="CDD" id="cd03263">
    <property type="entry name" value="ABC_subfamily_A"/>
    <property type="match status" value="2"/>
</dbReference>
<dbReference type="PROSITE" id="PS00022">
    <property type="entry name" value="EGF_1"/>
    <property type="match status" value="1"/>
</dbReference>
<feature type="region of interest" description="Disordered" evidence="14">
    <location>
        <begin position="5920"/>
        <end position="5942"/>
    </location>
</feature>
<feature type="domain" description="Fibronectin type-II" evidence="18">
    <location>
        <begin position="4306"/>
        <end position="4357"/>
    </location>
</feature>
<dbReference type="FunFam" id="2.10.25.10:FF:000038">
    <property type="entry name" value="Fibrillin 2"/>
    <property type="match status" value="1"/>
</dbReference>
<dbReference type="PROSITE" id="PS50893">
    <property type="entry name" value="ABC_TRANSPORTER_2"/>
    <property type="match status" value="2"/>
</dbReference>
<dbReference type="GO" id="GO:0005509">
    <property type="term" value="F:calcium ion binding"/>
    <property type="evidence" value="ECO:0007669"/>
    <property type="project" value="InterPro"/>
</dbReference>
<dbReference type="FunFam" id="3.40.50.300:FF:000335">
    <property type="entry name" value="ATP binding cassette subfamily A member 5"/>
    <property type="match status" value="2"/>
</dbReference>
<evidence type="ECO:0000256" key="8">
    <source>
        <dbReference type="ARBA" id="ARBA00022741"/>
    </source>
</evidence>
<dbReference type="InterPro" id="IPR003593">
    <property type="entry name" value="AAA+_ATPase"/>
</dbReference>
<reference evidence="19 20" key="1">
    <citation type="journal article" date="2019" name="Sci. Rep.">
        <title>Comparative genomics of chytrid fungi reveal insights into the obligate biotrophic and pathogenic lifestyle of Synchytrium endobioticum.</title>
        <authorList>
            <person name="van de Vossenberg B.T.L.H."/>
            <person name="Warris S."/>
            <person name="Nguyen H.D.T."/>
            <person name="van Gent-Pelzer M.P.E."/>
            <person name="Joly D.L."/>
            <person name="van de Geest H.C."/>
            <person name="Bonants P.J.M."/>
            <person name="Smith D.S."/>
            <person name="Levesque C.A."/>
            <person name="van der Lee T.A.J."/>
        </authorList>
    </citation>
    <scope>NUCLEOTIDE SEQUENCE [LARGE SCALE GENOMIC DNA]</scope>
    <source>
        <strain evidence="19 20">CBS 809.83</strain>
    </source>
</reference>
<feature type="transmembrane region" description="Helical" evidence="15">
    <location>
        <begin position="6377"/>
        <end position="6404"/>
    </location>
</feature>
<dbReference type="GO" id="GO:0140359">
    <property type="term" value="F:ABC-type transporter activity"/>
    <property type="evidence" value="ECO:0007669"/>
    <property type="project" value="InterPro"/>
</dbReference>
<feature type="region of interest" description="Disordered" evidence="14">
    <location>
        <begin position="1203"/>
        <end position="1270"/>
    </location>
</feature>
<dbReference type="InterPro" id="IPR001881">
    <property type="entry name" value="EGF-like_Ca-bd_dom"/>
</dbReference>
<dbReference type="InterPro" id="IPR049883">
    <property type="entry name" value="NOTCH1_EGF-like"/>
</dbReference>
<keyword evidence="5 15" id="KW-0812">Transmembrane</keyword>
<evidence type="ECO:0000259" key="16">
    <source>
        <dbReference type="PROSITE" id="PS50026"/>
    </source>
</evidence>
<feature type="domain" description="EGF-like" evidence="16">
    <location>
        <begin position="3904"/>
        <end position="3942"/>
    </location>
</feature>
<keyword evidence="20" id="KW-1185">Reference proteome</keyword>
<keyword evidence="4 13" id="KW-0245">EGF-like domain</keyword>
<accession>A0A507DX61</accession>
<dbReference type="PROSITE" id="PS01186">
    <property type="entry name" value="EGF_2"/>
    <property type="match status" value="1"/>
</dbReference>
<evidence type="ECO:0000256" key="3">
    <source>
        <dbReference type="ARBA" id="ARBA00022448"/>
    </source>
</evidence>
<dbReference type="PROSITE" id="PS01187">
    <property type="entry name" value="EGF_CA"/>
    <property type="match status" value="2"/>
</dbReference>
<dbReference type="InterPro" id="IPR026823">
    <property type="entry name" value="cEGF"/>
</dbReference>
<feature type="transmembrane region" description="Helical" evidence="15">
    <location>
        <begin position="5844"/>
        <end position="5865"/>
    </location>
</feature>
<feature type="domain" description="EGF-like" evidence="16">
    <location>
        <begin position="3797"/>
        <end position="3839"/>
    </location>
</feature>
<dbReference type="Pfam" id="PF07645">
    <property type="entry name" value="EGF_CA"/>
    <property type="match status" value="2"/>
</dbReference>
<dbReference type="InterPro" id="IPR013806">
    <property type="entry name" value="Kringle-like"/>
</dbReference>
<dbReference type="PROSITE" id="PS00211">
    <property type="entry name" value="ABC_TRANSPORTER_1"/>
    <property type="match status" value="2"/>
</dbReference>
<protein>
    <recommendedName>
        <fullName evidence="21">Vitellogenin domain-containing protein</fullName>
    </recommendedName>
</protein>
<evidence type="ECO:0000259" key="18">
    <source>
        <dbReference type="PROSITE" id="PS51092"/>
    </source>
</evidence>
<dbReference type="InterPro" id="IPR017871">
    <property type="entry name" value="ABC_transporter-like_CS"/>
</dbReference>
<organism evidence="19 20">
    <name type="scientific">Powellomyces hirtus</name>
    <dbReference type="NCBI Taxonomy" id="109895"/>
    <lineage>
        <taxon>Eukaryota</taxon>
        <taxon>Fungi</taxon>
        <taxon>Fungi incertae sedis</taxon>
        <taxon>Chytridiomycota</taxon>
        <taxon>Chytridiomycota incertae sedis</taxon>
        <taxon>Chytridiomycetes</taxon>
        <taxon>Spizellomycetales</taxon>
        <taxon>Powellomycetaceae</taxon>
        <taxon>Powellomyces</taxon>
    </lineage>
</organism>
<keyword evidence="12 13" id="KW-1015">Disulfide bond</keyword>
<feature type="transmembrane region" description="Helical" evidence="15">
    <location>
        <begin position="4971"/>
        <end position="4994"/>
    </location>
</feature>
<feature type="disulfide bond" evidence="13">
    <location>
        <begin position="4101"/>
        <end position="4110"/>
    </location>
</feature>
<dbReference type="InterPro" id="IPR011030">
    <property type="entry name" value="Lipovitellin_superhlx_dom"/>
</dbReference>
<feature type="transmembrane region" description="Helical" evidence="15">
    <location>
        <begin position="5702"/>
        <end position="5725"/>
    </location>
</feature>
<feature type="transmembrane region" description="Helical" evidence="15">
    <location>
        <begin position="4708"/>
        <end position="4730"/>
    </location>
</feature>
<evidence type="ECO:0000256" key="11">
    <source>
        <dbReference type="ARBA" id="ARBA00023136"/>
    </source>
</evidence>
<proteinExistence type="inferred from homology"/>
<feature type="compositionally biased region" description="Basic and acidic residues" evidence="14">
    <location>
        <begin position="1212"/>
        <end position="1222"/>
    </location>
</feature>
<name>A0A507DX61_9FUNG</name>
<evidence type="ECO:0000256" key="13">
    <source>
        <dbReference type="PROSITE-ProRule" id="PRU00076"/>
    </source>
</evidence>
<dbReference type="GO" id="GO:0016887">
    <property type="term" value="F:ATP hydrolysis activity"/>
    <property type="evidence" value="ECO:0007669"/>
    <property type="project" value="InterPro"/>
</dbReference>
<comment type="similarity">
    <text evidence="2">Belongs to the ABC transporter superfamily. ABCA family.</text>
</comment>
<dbReference type="GO" id="GO:0005319">
    <property type="term" value="F:lipid transporter activity"/>
    <property type="evidence" value="ECO:0007669"/>
    <property type="project" value="InterPro"/>
</dbReference>
<dbReference type="SUPFAM" id="SSF57196">
    <property type="entry name" value="EGF/Laminin"/>
    <property type="match status" value="5"/>
</dbReference>
<dbReference type="GO" id="GO:0005524">
    <property type="term" value="F:ATP binding"/>
    <property type="evidence" value="ECO:0007669"/>
    <property type="project" value="UniProtKB-KW"/>
</dbReference>
<feature type="domain" description="ABC transporter" evidence="17">
    <location>
        <begin position="5153"/>
        <end position="5391"/>
    </location>
</feature>
<feature type="transmembrane region" description="Helical" evidence="15">
    <location>
        <begin position="1368"/>
        <end position="1393"/>
    </location>
</feature>
<keyword evidence="8" id="KW-0547">Nucleotide-binding</keyword>
<dbReference type="Pfam" id="PF00040">
    <property type="entry name" value="fn2"/>
    <property type="match status" value="1"/>
</dbReference>
<dbReference type="Pfam" id="PF12698">
    <property type="entry name" value="ABC2_membrane_3"/>
    <property type="match status" value="2"/>
</dbReference>
<keyword evidence="11 15" id="KW-0472">Membrane</keyword>
<feature type="transmembrane region" description="Helical" evidence="15">
    <location>
        <begin position="5781"/>
        <end position="5803"/>
    </location>
</feature>
<dbReference type="InterPro" id="IPR018097">
    <property type="entry name" value="EGF_Ca-bd_CS"/>
</dbReference>
<feature type="transmembrane region" description="Helical" evidence="15">
    <location>
        <begin position="5885"/>
        <end position="5910"/>
    </location>
</feature>
<comment type="subcellular location">
    <subcellularLocation>
        <location evidence="1">Membrane</location>
        <topology evidence="1">Multi-pass membrane protein</topology>
    </subcellularLocation>
</comment>
<dbReference type="SMART" id="SM00059">
    <property type="entry name" value="FN2"/>
    <property type="match status" value="1"/>
</dbReference>
<dbReference type="STRING" id="109895.A0A507DX61"/>
<keyword evidence="10 15" id="KW-1133">Transmembrane helix</keyword>
<dbReference type="SMART" id="SM00382">
    <property type="entry name" value="AAA"/>
    <property type="match status" value="2"/>
</dbReference>
<keyword evidence="6" id="KW-0732">Signal</keyword>
<sequence length="6476" mass="699230">MAHAFEFGPTAVKKDQWLLKLLLGAWVLGQFGHVQVSDAAHFTVGKKYEYTLHTEVFSIADASEDANILVHQNEANSGRSGHSKTFVDATFAITPYATQSNNHTRCRFEYIGAPSIKSLNPLPEGGYKETSNPTEYNFNQHWTGFSISDTGVVDHVFHDPAEHEKLLQLKKAIIQLFSMKLYDDENALRSTNFTTTETDHINGDHQAHYGVHRRSLFGRDGARGNNDHLLVYTKRLKRREATHDDPNARIQQNLEKIVEKHPESHEIRSLSVSEHVWTHGSVGSGLTARETIDRGQATSLGMRSSGKTYVDLIRTVDLEWSLLEQHEARLPETLAVSTPLSEEKTVYLSHAKVMKIVEENMACYDGSVLHSNHRMSAGQKSQCFGRARVALEQLMPSDVKPALRSLLKNYAHTEVGYTAVDLAAELCSTHPGLAVDILEHTFHARHHRPIAQDTLTSSLQALHNCIEPGKEAIKLVKDLAQHASYNGSYVDETENIRLNAILALGTMAKQSIEAGDTDAGEDAIIALHDMIEDIDKTNITNRALPVMANATSSGLETRADSPLYDRFFSEAPLTEQDYPISLHANLLLALGNAAHSKSMPVVHAHLTRRSDPGEQASQGLTQFDESIQFPEAIQAAALQALGNFKGRLVEDHLLAAAAFGEGNLQSVARAGYAKHKRSISIDEVAQGAKELEDILEENPDRFAVLFANKTAADTDLSRRALRARGLITVTFVDGTLTINLATPSFNWDRIMGAGVAGVRASVSFLNRAGLVVSLLKTQLSIDIDNAAGAFLYFDLGGYTEITIFDAQLRFKAGMGYNLDMLKGFKLTDILDIATKFITDIPKFIDAMFSATNIVTAELTNLQNAFSIASQQISISGNSAGLSTFSFNLNSIALAASPLEELELLNIGNLFKDLEKQIRTLATRVSIDFVGPVSALIADTVNDVKKITPGIRAMLICPQQGGTFLLAAIQEIIDNLSAMDGHADVLRAYMSLDRRQGLLPRVDTDFLTQLGDLARTSPSLSWITNAINSYLSVMNTFNEAGSQFHGALYGFRNKIGTFQEVYTTMKAFVDENFGPKFSDKFPKTPFPTEQGKGMVYPNAKFGRFDGTFLRTTPNQEIVMPMNGKVKYEADGLITIDVTEGQKFARATSNRLHVSIESKKTPNEWIDPDKYLPRSDPKLLTRWAPNPNYYSLTVLQQAWVPQTPILPDSSMAKVPDKSSKDKSERKKAKENKKNGQTTNNTPANKKKQKDDRPDPPDEPEKEEREPAWLQNWKNTPIENPDAVCYSYEFSNPDEMCGGGMLAEYKRSKTIWKFSQFTLVGGMVPVTFKVKFDALMGIQAGAEICVMDLTFKPSVAPRFGISITGSLAIDIFIASVGISITGIVADTTAPVTIYFPMTNFPVGTCLDIYINLIPLAFEIALFVTISFFFFDISWDVILVRWAMDTIRIKVLDTCPAPKSRSIPAGSGTTPDNTPPIFSLLSAVQVPGQSPLNPLSFIQFIVSDAESGLQDVTMGLGYGPGDTSVIPRKTILRGQGDSLSLPGPTDFANFNEKTIWVVATATNVQGLETTVSSSFFWDLSPPVITIWETDLTAPEKMEFLIGKNESWVTQRKNLGTFTKDIAVQVGGSTMQAHTDSLAFAYDIQDATPLTSLQYAIGTGSDPQKMNDTVPWTTIPASPRVMTGSIRVHNLNLNNGTKYFLALNATNALQYNTITQSFGTLVDQSPPDTPAHQLFMGSKIRSDWGGSNQPTTVQFNFNSFRDNETDIAAWNFAIGPSINTSETAVPTDFNTWVPFKAWTPFIPATPSAGGDVLMTLDGYSLPEGNHTICVQATNWVGLKSVSCKRGYLVDVTPPIGYISIEQGAVLGDIDLTFTYADDRAGVRSFSVGLGDGYTPRYAPYVSFDPAVDPLSAYTFAIDSSLAGKLIYGQLQVEDYAGNFHVSTSPFPLVVSFYPPSPGIVYDGLTLGDSADFVDIESELCVSWTGWIDSVTGVGRYDVSFGTLPGQTDIIDWTTAGRLDSSVCLSVSNGTLQQNSLVFANVRGWSNAGENAKASTASSSGTIIDLSGPTPFNATILSGKVPGYQSQTDYIRVSWTESVDHESGLSRYTVSCYNADSGVTIYPESIIDTALPLRPGGLIYGSPLRDGMRFYCNVTAYNNAGNRNFAQTTTNTVLVDSTPPLLSYLTYLNESVFGETTYVSTPATFFIGWEWSDPDSGLLANSTTCTVSDVDGNLVSSVTTTVSDAGCEIVSDPPLTEDNVYTISVAALNNAGLQTQMNFEIDIATVSPSLFASGVGVASVGSPSLTVTTVDDRLLGWFQFAKRTKPVTTIYVAFGKNSTSLFDYTNGTYAKIEPTQTYASINHPLNYTDTYCMLVYGENIAGLQSEPESAGCVTVIEGPKPGIVYDGGTSMVEMQLQLEKDFVMASFTSFKHPFPGAFYTWALGTQPNATDVVPHTSAYMAYPTKTRPGLINMPLSFLDSNSTYFVTVKGTFGTSGPETFTESVFAVAPGFRLVTESTKVPVLIFGKPNLGSGPQYVSAQNAKQLSLICDAFSGPGSDGFDQMNLTVGQDPVMPTSLFEANSTQPITVPNLKLAYSVDFSTASQGLAMFARCLVGDTRVTSTSSATTSDALVVDATAPALPTFFQCRDVVARGRSFDCRWSNFTDEESGVASVTISLGTAKGGTELVAAQNVKGKNHYSFNPNFAWLQTASQVFHITLTATNGAGQSSSAFASSIIDSTAPTVNPDLIRFVTALPTSRHENRSLSIDNSTLATCVRSGSTVHVTWEGAFTDLESRMESYEVMIKEDQGKNVYATWQQFPGNVTAASFQLTPNMPRWGVMIQALIIGTNKAGQMTRTLSSPVGSVVHGPNAISVYHIPIGSEGSTSPFQKERNIFSAGWKFSHPCPIVEYHWMIYDNVTLEVVYEETTTQDVVMATGLDLQPRHSYIASVEAYNSAGVGSDIRGQTEPITITYSPARPAPVYDGVVFGSQTSEQTDPLTLAGSWEDFSTESCFVSNYKYAVGTSYWDEAKASTILSWTDAGLARSFKIELTSPLQLYTMYFITVNATSCTGDIVTSFSPGFSVGQRQPPTIGTVVLDNRNNMTNATAQTSSSSVRILWNHFTSIWSPLEIHVALANDTDPKNASNLVVPFTKVSSTADSHTFVNLSLTTTNEGNTTYYGFVRATDTNSQAVYGATLGFVVNATEPEPVAVIFPGQAEDDASDNWQPSSGGVQIALGGFGSDINEVQYAIVTQPAQNGTLRRRADFDPVAAAIGTPDSLTVPFTSIGDLNATNVSIAAPLGDAGTHFIIVKAINQAGLSAFGSSNAMHVDTSPPITGTLRQGSDPSATFRYTSSNDSIYLTWGEFVENNMVPAIHDNFGSSDVDSRWGVTTGFPSDFGTGNSSMLFVSGCATFITSALTLHAQSDATTPTLIRGCEVLQKTYASGKQYAFRMQASSARGAVSSILLSDTHDNVPEKSFVVQRNWFLNAAADHNAVGVQILIKPDTGVPIVYTWSLIYGEKAIRGRPLAISLDPTTNALTYTFEIRPDGTVISVSDDNGNIVGTTFLPPLTVGTNTIRGVPKVGARFRLWSVTPLSAPTGMVVSSTITPTPLNNPSNFGDLFGDPESGIDHYEICVSNNADDCDVIPLTRIEANWTASCGMDGIPCLPSEWSQAVSSTDTQLSRLGILSITNLTHATMPASSYIYQWCELGPEEGGCHALATCENSPPDITEVVNTNDNTTSTSSTEPSPTSTNALLSLSSVSELIGIPISTPTPNPSPRVYDVSKLPFTCTCPPGYTGDGFVCEDVNECDSSATNTTVCAVGAACINLPGSYECACPDGFSGFPYASTISTADTIGCFSEDKCASLPCGITGSCVNNLPPGTDAGNTALTPNYACNCYPGFKLSANNRTCENINECLAETHRCSPGATCIDSFGAYTCSCPLGTIGSGFLPEQCTPPGTPSGIGCQHSAPLAIGTSISSTFPATNYDTDPRTTKMTGAPQFAMWYNFQNTVQKLLATVTFNPAIAPRIWLVAFASCASTTPLSVAKCTATRASTCQLNVASAVGSDVFLAILSSKPGNFTLDLESVGTRQCSPGCQNGGSCVGTNTCSCPPKWTGTYCETAVRPMIQRTTVSSVRCSAPVTVNGTVYSPCAPGPLPNAPNTALTYSFQGCYNWGLLTGAVQNILSIHAPETEHGSEAIARQILSAFPKALYQINILVHQCAELCKQNFLPFFFYFNQPPACICLPNVIPGALLSPASTCYKRDRITQAPIYGYDTFGGATFRVALEAPWCTIASNTTLSDPLAVSEFCASRTTISNQACKFPFYYRGSLHTECTALDDPQGLPWCFVDDTHTIKRTCVEIDWCSGSGYENIANGRCISDPTASTEKYIIQCNDGYQFSALSRTCEDIDEAATETCDCDFRSTSCVNTIGGHYCQCLSGYAPTGLSTMCAPIPVPVNNSAALPGSVLPPRDETPKSYFFGLNTVNKAGLSKMVWTERITIDQTPPTLSKISFTKDGKYVSAFSNKTITADWQAADKQSDVAYYIYSMGSTSGAQDLFPSTLTTKRNVSVTLPQDLSTLHNVYFTVSAYNGALLNTSATALTIVTTLPPDVSNAQVTASNSGRTVSFSGFTDPRTAISQYEVAVGTTPGGTNVLDWTVISNGTTTSCDISGPGKPAGFVANITATASPSNSFNCIPDMIFRPTLALVRKNLLLKRHGMAPSICLAIGIPLAIVAFVLYLFRQSTAQAVDIDTSLALELDVWLKKYPVSKYGPLAWAPAGSSNASAFIAHTGLPDANIRSFSSRNDLSRFCRDNDCLAGVVFGSDSPSYELLVDDSNHLFAKTYSSQDPTISPAEYVADMQGLVEHAMINSALGKSTSTPPPKVLFKQLESANIRGIIFEFTEKFIGGMLATMFIPLVYSLVSDMVAEKEARIREGMLMMGLSPIAYNLSWLFTYAVIYLPVYALCAVILKLVVYETTSLPIILLWMLATAVSCIGLCFVLESFLSSARSAGLASVAILTVAAIVETIINAKYFADMTGLVKALLCFLSPFGFIFSHRIIARKEGQFDGLTSSTWTENVEGISFLTTFIATLATIPLYFFIGWYLSNVIPGEYGVAKPFYFLFTLDYWVGQSSHDDSNYWNGRPVYQDSDAIVEEAGPNLPVGISINGLTRVFRQAGANSQHVAVDGLHLQAYEGQVLSLLGKNGAGKSTLISMITQLLPPSTGSFTIRGRSSLAGRQRASTSEDTLGVCPQHDVLWDGLTCRQTLELFAHLKGVPVGQVNRAVHEAIVSCDLIEKVNSLTSTLSGGQKRKLSVGIAYIGGSRTIILDEPSSGMDPLSRRAIWDIVNREKQGRTVIFTTHFMDEADYLGDRIAILASGKLKAVGTPSFLKRSFGVGYTLTVIRNDGYDSSLIADAILAKVPGAVMGTETLREITFRLPSKQRHRYSDLLMDLETSSGSYGIRSWGLSVTSLEEVFIQIASKADEEILRETPPRHDSVQEGDMNVIEMSQLQKEKNIPSAGAATVPGGTVFLSQVPVLARKLLRLNIREPALPICRVLLPLLSICFSAYLMRNVKPPVCEPPLAAPSVPISWATIGGPKGPTLVVSPSDELIHAVDASIPTQPISSFPPFDNILKSSTDVSAALRLNNFAGSSSWDGSYLVAQGDLNGDATYAMAVINLASNMYLTVSGTPVRITGSFGRFDSRRAAQDMVGDITASVALFVVFSAVFSALSVVPIVRERVSKAKHQQRVSGATPFSYWSSFIVWDLLMSFIVAALITIIFAIAGTSVFKGQLVWVFLSFFWFFTSSTAFAYALSTRFETPAGAIGGILTLLSLIPVFFLQFFIEGIFLESSAHTIKWYALGFSIYNPASGLAYNIFGITNWGPIRCPGDQGAIGDTVASTIGFVLLIQAAQTVILFGLAIGTDAWRQLIHRPGRPEQATPPTPSRTGNPDVDAEEERILKSQQTDLIAVTQLKKEFLCPNTGVTKHALKGLTLGVDKGECMVLLGPNGAGKTTTMTIIAGDQYPTSGSCVVNGYSLLENLPGVQRSIGVTPQFDALMKNLTVAEHFDHYARLKGVPSREVSSTVAALLEMLDLLPYANKRVQNLSGGNRRKVSVGIAVVGQPAAILIDEGSTGMDPISKRYMWKVISQLSQKHAVILTTHSMEEAESVASKVGIVTNGRLQCLGSVQHLRDRYGAGYQIEIRARDPSAMTGICSFMHHMYPSSICTEQYPDHGRFLLPKASISSLGSVFAQLEEFGDNLGVSDYAVSHTSLEEVFLSFARASEAAKLNAENYKPASVIRAFNDSAIMDPTEAMYANILFMTFGGGLFMGLAYFLMGLFVGLFGMICGSTLLFRRGLFVMAPYGRSPPLSTAHSHPRGCTSGVSTVVRWVAMVLTAPLIVLGHLLIGCALSVTIIFHPMAKMHFKMCNLAFYAGSLPRIYDASSSENFADAGTRVSHSSLPVSAAGMGTVKMYMPETQPYPTHSLSTL</sequence>
<dbReference type="Gene3D" id="1.25.10.20">
    <property type="entry name" value="Vitellinogen, superhelical"/>
    <property type="match status" value="1"/>
</dbReference>
<feature type="domain" description="ABC transporter" evidence="17">
    <location>
        <begin position="5956"/>
        <end position="6191"/>
    </location>
</feature>
<feature type="disulfide bond" evidence="13">
    <location>
        <begin position="4083"/>
        <end position="4093"/>
    </location>
</feature>
<dbReference type="PROSITE" id="PS50026">
    <property type="entry name" value="EGF_3"/>
    <property type="match status" value="3"/>
</dbReference>
<dbReference type="PROSITE" id="PS51092">
    <property type="entry name" value="FN2_2"/>
    <property type="match status" value="1"/>
</dbReference>
<evidence type="ECO:0000313" key="19">
    <source>
        <dbReference type="EMBL" id="TPX56314.1"/>
    </source>
</evidence>
<evidence type="ECO:0000256" key="7">
    <source>
        <dbReference type="ARBA" id="ARBA00022737"/>
    </source>
</evidence>
<dbReference type="SMART" id="SM00181">
    <property type="entry name" value="EGF"/>
    <property type="match status" value="6"/>
</dbReference>
<dbReference type="CDD" id="cd00054">
    <property type="entry name" value="EGF_CA"/>
    <property type="match status" value="5"/>
</dbReference>
<evidence type="ECO:0000259" key="17">
    <source>
        <dbReference type="PROSITE" id="PS50893"/>
    </source>
</evidence>
<dbReference type="SUPFAM" id="SSF57440">
    <property type="entry name" value="Kringle-like"/>
    <property type="match status" value="1"/>
</dbReference>
<feature type="transmembrane region" description="Helical" evidence="15">
    <location>
        <begin position="5070"/>
        <end position="5094"/>
    </location>
</feature>
<keyword evidence="7" id="KW-0677">Repeat</keyword>
<dbReference type="PROSITE" id="PS00010">
    <property type="entry name" value="ASX_HYDROXYL"/>
    <property type="match status" value="2"/>
</dbReference>
<dbReference type="InterPro" id="IPR003439">
    <property type="entry name" value="ABC_transporter-like_ATP-bd"/>
</dbReference>
<dbReference type="InterPro" id="IPR000152">
    <property type="entry name" value="EGF-type_Asp/Asn_hydroxyl_site"/>
</dbReference>
<evidence type="ECO:0000256" key="9">
    <source>
        <dbReference type="ARBA" id="ARBA00022840"/>
    </source>
</evidence>
<feature type="transmembrane region" description="Helical" evidence="15">
    <location>
        <begin position="5030"/>
        <end position="5050"/>
    </location>
</feature>
<dbReference type="EMBL" id="QEAQ01000079">
    <property type="protein sequence ID" value="TPX56314.1"/>
    <property type="molecule type" value="Genomic_DNA"/>
</dbReference>
<dbReference type="InterPro" id="IPR000562">
    <property type="entry name" value="FN_type2_dom"/>
</dbReference>